<organism evidence="1 2">
    <name type="scientific">Actinocatenispora comari</name>
    <dbReference type="NCBI Taxonomy" id="2807577"/>
    <lineage>
        <taxon>Bacteria</taxon>
        <taxon>Bacillati</taxon>
        <taxon>Actinomycetota</taxon>
        <taxon>Actinomycetes</taxon>
        <taxon>Micromonosporales</taxon>
        <taxon>Micromonosporaceae</taxon>
        <taxon>Actinocatenispora</taxon>
    </lineage>
</organism>
<name>A0A8J4A860_9ACTN</name>
<dbReference type="EMBL" id="BOPO01000006">
    <property type="protein sequence ID" value="GIL25459.1"/>
    <property type="molecule type" value="Genomic_DNA"/>
</dbReference>
<sequence>MLTVVDDRTGVAVTVGERPSRLVRLAVLLPPDDHEISGQALRVLLIADLARRVLEGLHGSQVRTTVVGSAVALEQAAERLRALWIVPPDEVRSGLDDPAGHPELVVTAAGERGGEIPGELPVLLAGPITGHDADDTDPTAVRLAMLNVPRTEPATLDGEQLTAAARRLDRWRAEVAAAARQPSAPIPAAVMTRIRAACDDDLDATGLLQALDEMDDEVPAGARLETLLYVDRIVALDLARGLTAG</sequence>
<evidence type="ECO:0000313" key="1">
    <source>
        <dbReference type="EMBL" id="GIL25459.1"/>
    </source>
</evidence>
<dbReference type="Gene3D" id="1.20.120.640">
    <property type="entry name" value="Anticodon-binding domain of a subclass of class I aminoacyl-tRNA synthetases"/>
    <property type="match status" value="1"/>
</dbReference>
<accession>A0A8J4A860</accession>
<comment type="caution">
    <text evidence="1">The sequence shown here is derived from an EMBL/GenBank/DDBJ whole genome shotgun (WGS) entry which is preliminary data.</text>
</comment>
<evidence type="ECO:0000313" key="2">
    <source>
        <dbReference type="Proteomes" id="UP000614996"/>
    </source>
</evidence>
<gene>
    <name evidence="1" type="ORF">NUM_07140</name>
</gene>
<evidence type="ECO:0008006" key="3">
    <source>
        <dbReference type="Google" id="ProtNLM"/>
    </source>
</evidence>
<reference evidence="2" key="1">
    <citation type="journal article" date="2021" name="Int. J. Syst. Evol. Microbiol.">
        <title>Actinocatenispora comari sp. nov., an endophytic actinomycete isolated from aerial parts of Comarum salesowianum.</title>
        <authorList>
            <person name="Oyunbileg N."/>
            <person name="Iizaka Y."/>
            <person name="Hamada M."/>
            <person name="Davaapurev B.O."/>
            <person name="Fukumoto A."/>
            <person name="Tsetseg B."/>
            <person name="Kato F."/>
            <person name="Tamura T."/>
            <person name="Batkhuu J."/>
            <person name="Anzai Y."/>
        </authorList>
    </citation>
    <scope>NUCLEOTIDE SEQUENCE [LARGE SCALE GENOMIC DNA]</scope>
    <source>
        <strain evidence="2">NUM-2625</strain>
    </source>
</reference>
<protein>
    <recommendedName>
        <fullName evidence="3">Cysteinyl-tRNA synthetase</fullName>
    </recommendedName>
</protein>
<keyword evidence="2" id="KW-1185">Reference proteome</keyword>
<dbReference type="AlphaFoldDB" id="A0A8J4A860"/>
<dbReference type="Proteomes" id="UP000614996">
    <property type="component" value="Unassembled WGS sequence"/>
</dbReference>
<proteinExistence type="predicted"/>